<evidence type="ECO:0000259" key="1">
    <source>
        <dbReference type="Pfam" id="PF24869"/>
    </source>
</evidence>
<proteinExistence type="predicted"/>
<dbReference type="Pfam" id="PF24869">
    <property type="entry name" value="DUF7734"/>
    <property type="match status" value="1"/>
</dbReference>
<feature type="domain" description="DUF7734" evidence="1">
    <location>
        <begin position="81"/>
        <end position="126"/>
    </location>
</feature>
<keyword evidence="3" id="KW-1185">Reference proteome</keyword>
<reference evidence="2" key="1">
    <citation type="submission" date="2022-08" db="EMBL/GenBank/DDBJ databases">
        <authorList>
            <person name="Marques A."/>
        </authorList>
    </citation>
    <scope>NUCLEOTIDE SEQUENCE</scope>
    <source>
        <strain evidence="2">RhyPub2mFocal</strain>
        <tissue evidence="2">Leaves</tissue>
    </source>
</reference>
<dbReference type="EMBL" id="JAMFTS010000002">
    <property type="protein sequence ID" value="KAJ4791333.1"/>
    <property type="molecule type" value="Genomic_DNA"/>
</dbReference>
<dbReference type="PANTHER" id="PTHR36729">
    <property type="entry name" value="EXPRESSED PROTEIN"/>
    <property type="match status" value="1"/>
</dbReference>
<accession>A0AAV8FKP1</accession>
<evidence type="ECO:0000313" key="2">
    <source>
        <dbReference type="EMBL" id="KAJ4791333.1"/>
    </source>
</evidence>
<gene>
    <name evidence="2" type="ORF">LUZ62_042579</name>
</gene>
<dbReference type="InterPro" id="IPR056636">
    <property type="entry name" value="DUF7734"/>
</dbReference>
<dbReference type="GO" id="GO:0009507">
    <property type="term" value="C:chloroplast"/>
    <property type="evidence" value="ECO:0007669"/>
    <property type="project" value="TreeGrafter"/>
</dbReference>
<dbReference type="PANTHER" id="PTHR36729:SF2">
    <property type="entry name" value="EXPRESSED PROTEIN"/>
    <property type="match status" value="1"/>
</dbReference>
<name>A0AAV8FKP1_9POAL</name>
<dbReference type="Proteomes" id="UP001140206">
    <property type="component" value="Chromosome 2"/>
</dbReference>
<dbReference type="AlphaFoldDB" id="A0AAV8FKP1"/>
<protein>
    <recommendedName>
        <fullName evidence="1">DUF7734 domain-containing protein</fullName>
    </recommendedName>
</protein>
<organism evidence="2 3">
    <name type="scientific">Rhynchospora pubera</name>
    <dbReference type="NCBI Taxonomy" id="906938"/>
    <lineage>
        <taxon>Eukaryota</taxon>
        <taxon>Viridiplantae</taxon>
        <taxon>Streptophyta</taxon>
        <taxon>Embryophyta</taxon>
        <taxon>Tracheophyta</taxon>
        <taxon>Spermatophyta</taxon>
        <taxon>Magnoliopsida</taxon>
        <taxon>Liliopsida</taxon>
        <taxon>Poales</taxon>
        <taxon>Cyperaceae</taxon>
        <taxon>Cyperoideae</taxon>
        <taxon>Rhynchosporeae</taxon>
        <taxon>Rhynchospora</taxon>
    </lineage>
</organism>
<sequence length="143" mass="16140">MALHIPRPTLYQKLHLSLHTRSNSATYLFPTDTLSQFQNQVSVNMSKIGAVGITCRARRRVRYVEEDEEGDEEYGNNLEIAMLEAYSEKERKEALLVKATVDGEEELVLIFKGFSSCLTATTVTDRAARKSGNTVNRCDQRPV</sequence>
<evidence type="ECO:0000313" key="3">
    <source>
        <dbReference type="Proteomes" id="UP001140206"/>
    </source>
</evidence>
<comment type="caution">
    <text evidence="2">The sequence shown here is derived from an EMBL/GenBank/DDBJ whole genome shotgun (WGS) entry which is preliminary data.</text>
</comment>